<dbReference type="Pfam" id="PF07992">
    <property type="entry name" value="Pyr_redox_2"/>
    <property type="match status" value="1"/>
</dbReference>
<proteinExistence type="inferred from homology"/>
<keyword evidence="6" id="KW-0676">Redox-active center</keyword>
<keyword evidence="5" id="KW-1015">Disulfide bond</keyword>
<dbReference type="Pfam" id="PF00462">
    <property type="entry name" value="Glutaredoxin"/>
    <property type="match status" value="2"/>
</dbReference>
<evidence type="ECO:0000259" key="8">
    <source>
        <dbReference type="Pfam" id="PF07992"/>
    </source>
</evidence>
<dbReference type="InterPro" id="IPR002109">
    <property type="entry name" value="Glutaredoxin"/>
</dbReference>
<dbReference type="InterPro" id="IPR036249">
    <property type="entry name" value="Thioredoxin-like_sf"/>
</dbReference>
<dbReference type="InterPro" id="IPR036188">
    <property type="entry name" value="FAD/NAD-bd_sf"/>
</dbReference>
<evidence type="ECO:0000256" key="2">
    <source>
        <dbReference type="ARBA" id="ARBA00022630"/>
    </source>
</evidence>
<keyword evidence="4" id="KW-0560">Oxidoreductase</keyword>
<sequence length="478" mass="52621">MSFDQTTLTLYGAEWCEDSQRVKTYLEDNKLNFTYINVDLDRQSVRQVEEIQEGKRLTPTLVINETSVVNPSNAQIDSLLGLNHNHPRIRLFGADWCPDCHRAKAYLSDNGINYQYINIDVHRWAIPVLETINNGKRIIPTILINEQAYANPDNRVLRDLIGITQEAQTHLYDVAIIGGGAAGLTTAIYVQRDKFSSIVLEKKLIGGNASLTEKIENYPGFIDISGKELMNKMAEQARTYGAEIKLGVDVRKISFEDQIFHLETNLGDLTARSVVVAVGSTYKRLNIPGESDLLGAGIHFCATCDGAFYRDREVIVIGGGNSALEEGMFLARFCRKVSFVHYKPAFSATQTYTDKLTEFTNVAVYMNQTPKAFLSNEQGTFKALQVTDNTTGEVQEITADGVFLFVGLIPNTRFLAKTLDLNEQGFICTRPGSVETSVPGILAAGDCRLGAIAQVAAATGEGVVASFGVKAYLNQAMV</sequence>
<accession>A0A7G5GYH6</accession>
<evidence type="ECO:0000256" key="3">
    <source>
        <dbReference type="ARBA" id="ARBA00022827"/>
    </source>
</evidence>
<dbReference type="AlphaFoldDB" id="A0A7G5GYH6"/>
<dbReference type="EMBL" id="CP059732">
    <property type="protein sequence ID" value="QMW03918.1"/>
    <property type="molecule type" value="Genomic_DNA"/>
</dbReference>
<reference evidence="9 10" key="1">
    <citation type="submission" date="2020-07" db="EMBL/GenBank/DDBJ databases">
        <title>Spirosoma foliorum sp. nov., isolated from the leaves on the Nejang mountain Korea, Republic of.</title>
        <authorList>
            <person name="Ho H."/>
            <person name="Lee Y.-J."/>
            <person name="Nurcahyanto D.-A."/>
            <person name="Kim S.-G."/>
        </authorList>
    </citation>
    <scope>NUCLEOTIDE SEQUENCE [LARGE SCALE GENOMIC DNA]</scope>
    <source>
        <strain evidence="9 10">PL0136</strain>
    </source>
</reference>
<dbReference type="InterPro" id="IPR008255">
    <property type="entry name" value="Pyr_nucl-diS_OxRdtase_2_AS"/>
</dbReference>
<organism evidence="9 10">
    <name type="scientific">Spirosoma foliorum</name>
    <dbReference type="NCBI Taxonomy" id="2710596"/>
    <lineage>
        <taxon>Bacteria</taxon>
        <taxon>Pseudomonadati</taxon>
        <taxon>Bacteroidota</taxon>
        <taxon>Cytophagia</taxon>
        <taxon>Cytophagales</taxon>
        <taxon>Cytophagaceae</taxon>
        <taxon>Spirosoma</taxon>
    </lineage>
</organism>
<gene>
    <name evidence="9" type="ORF">H3H32_02880</name>
</gene>
<evidence type="ECO:0000256" key="5">
    <source>
        <dbReference type="ARBA" id="ARBA00023157"/>
    </source>
</evidence>
<protein>
    <submittedName>
        <fullName evidence="9">FAD-dependent oxidoreductase</fullName>
    </submittedName>
</protein>
<evidence type="ECO:0000259" key="7">
    <source>
        <dbReference type="Pfam" id="PF00462"/>
    </source>
</evidence>
<dbReference type="InterPro" id="IPR050097">
    <property type="entry name" value="Ferredoxin-NADP_redctase_2"/>
</dbReference>
<dbReference type="InterPro" id="IPR023753">
    <property type="entry name" value="FAD/NAD-binding_dom"/>
</dbReference>
<dbReference type="RefSeq" id="WP_182461174.1">
    <property type="nucleotide sequence ID" value="NZ_CP059732.1"/>
</dbReference>
<comment type="similarity">
    <text evidence="1">Belongs to the class-II pyridine nucleotide-disulfide oxidoreductase family.</text>
</comment>
<keyword evidence="10" id="KW-1185">Reference proteome</keyword>
<dbReference type="SUPFAM" id="SSF51905">
    <property type="entry name" value="FAD/NAD(P)-binding domain"/>
    <property type="match status" value="1"/>
</dbReference>
<evidence type="ECO:0000313" key="9">
    <source>
        <dbReference type="EMBL" id="QMW03918.1"/>
    </source>
</evidence>
<feature type="domain" description="Glutaredoxin" evidence="7">
    <location>
        <begin position="91"/>
        <end position="147"/>
    </location>
</feature>
<dbReference type="PRINTS" id="PR00368">
    <property type="entry name" value="FADPNR"/>
</dbReference>
<dbReference type="PANTHER" id="PTHR48105">
    <property type="entry name" value="THIOREDOXIN REDUCTASE 1-RELATED-RELATED"/>
    <property type="match status" value="1"/>
</dbReference>
<dbReference type="PRINTS" id="PR00469">
    <property type="entry name" value="PNDRDTASEII"/>
</dbReference>
<dbReference type="Gene3D" id="3.40.30.10">
    <property type="entry name" value="Glutaredoxin"/>
    <property type="match status" value="2"/>
</dbReference>
<name>A0A7G5GYH6_9BACT</name>
<feature type="domain" description="Glutaredoxin" evidence="7">
    <location>
        <begin position="9"/>
        <end position="67"/>
    </location>
</feature>
<dbReference type="Proteomes" id="UP000515369">
    <property type="component" value="Chromosome"/>
</dbReference>
<dbReference type="KEGG" id="sfol:H3H32_02880"/>
<dbReference type="GO" id="GO:0016668">
    <property type="term" value="F:oxidoreductase activity, acting on a sulfur group of donors, NAD(P) as acceptor"/>
    <property type="evidence" value="ECO:0007669"/>
    <property type="project" value="UniProtKB-ARBA"/>
</dbReference>
<evidence type="ECO:0000313" key="10">
    <source>
        <dbReference type="Proteomes" id="UP000515369"/>
    </source>
</evidence>
<evidence type="ECO:0000256" key="4">
    <source>
        <dbReference type="ARBA" id="ARBA00023002"/>
    </source>
</evidence>
<dbReference type="PROSITE" id="PS51354">
    <property type="entry name" value="GLUTAREDOXIN_2"/>
    <property type="match status" value="1"/>
</dbReference>
<dbReference type="CDD" id="cd02976">
    <property type="entry name" value="NrdH"/>
    <property type="match status" value="2"/>
</dbReference>
<dbReference type="Gene3D" id="3.50.50.60">
    <property type="entry name" value="FAD/NAD(P)-binding domain"/>
    <property type="match status" value="2"/>
</dbReference>
<dbReference type="SUPFAM" id="SSF52833">
    <property type="entry name" value="Thioredoxin-like"/>
    <property type="match status" value="2"/>
</dbReference>
<evidence type="ECO:0000256" key="1">
    <source>
        <dbReference type="ARBA" id="ARBA00009333"/>
    </source>
</evidence>
<keyword evidence="2" id="KW-0285">Flavoprotein</keyword>
<dbReference type="PROSITE" id="PS00573">
    <property type="entry name" value="PYRIDINE_REDOX_2"/>
    <property type="match status" value="1"/>
</dbReference>
<evidence type="ECO:0000256" key="6">
    <source>
        <dbReference type="ARBA" id="ARBA00023284"/>
    </source>
</evidence>
<keyword evidence="3" id="KW-0274">FAD</keyword>
<feature type="domain" description="FAD/NAD(P)-binding" evidence="8">
    <location>
        <begin position="172"/>
        <end position="462"/>
    </location>
</feature>